<evidence type="ECO:0000259" key="1">
    <source>
        <dbReference type="PROSITE" id="PS50181"/>
    </source>
</evidence>
<dbReference type="InterPro" id="IPR017451">
    <property type="entry name" value="F-box-assoc_interact_dom"/>
</dbReference>
<organism evidence="2 3">
    <name type="scientific">Trapa incisa</name>
    <dbReference type="NCBI Taxonomy" id="236973"/>
    <lineage>
        <taxon>Eukaryota</taxon>
        <taxon>Viridiplantae</taxon>
        <taxon>Streptophyta</taxon>
        <taxon>Embryophyta</taxon>
        <taxon>Tracheophyta</taxon>
        <taxon>Spermatophyta</taxon>
        <taxon>Magnoliopsida</taxon>
        <taxon>eudicotyledons</taxon>
        <taxon>Gunneridae</taxon>
        <taxon>Pentapetalae</taxon>
        <taxon>rosids</taxon>
        <taxon>malvids</taxon>
        <taxon>Myrtales</taxon>
        <taxon>Lythraceae</taxon>
        <taxon>Trapa</taxon>
    </lineage>
</organism>
<evidence type="ECO:0000313" key="2">
    <source>
        <dbReference type="EMBL" id="KAK4766529.1"/>
    </source>
</evidence>
<dbReference type="PROSITE" id="PS50181">
    <property type="entry name" value="FBOX"/>
    <property type="match status" value="1"/>
</dbReference>
<dbReference type="SMART" id="SM00256">
    <property type="entry name" value="FBOX"/>
    <property type="match status" value="1"/>
</dbReference>
<comment type="caution">
    <text evidence="2">The sequence shown here is derived from an EMBL/GenBank/DDBJ whole genome shotgun (WGS) entry which is preliminary data.</text>
</comment>
<dbReference type="PANTHER" id="PTHR31672">
    <property type="entry name" value="BNACNNG10540D PROTEIN"/>
    <property type="match status" value="1"/>
</dbReference>
<sequence>MDLGLEPPAKRSRSFFDPDEDLLDRRPLSGMEKLPREIVLDILSRLPVTSLVSFSLVSRSWRELARDPLLPDAQLQRTASSNPFLLFHCDFPIRNNLYFVELSAAAAAPHSRSTAGSSGSGSGGISSLREFHPPFWKTMSEFEVVGSCNGILCLSDSLYKDSMYLYNPFTGYHLLLPQPKQYPNHEAAFGFGVDPKSGEYKVVKVVYYTKSTSAAPRARRSTYQLSDVQVLTVGGGGWRSLGKAPYQIACRPSGAVVDGRLHWMTRPRRYRPARPLVSFDLSEERFGEVPIPETGPLNWCNYQLMVIGGSLSAIVYCYHGRIEIWVMRVYGERDSWTKQFHIGAHVPKSLKRHKPNLPWKFCRSLTGCRVRALCVLEDTGEILLEYRARALVAYDPKKGKFRDVLFKTTPNWFQTFVHIGTFNWVERIDHRGY</sequence>
<keyword evidence="3" id="KW-1185">Reference proteome</keyword>
<proteinExistence type="predicted"/>
<dbReference type="EMBL" id="JAXIOK010000007">
    <property type="protein sequence ID" value="KAK4766529.1"/>
    <property type="molecule type" value="Genomic_DNA"/>
</dbReference>
<dbReference type="Gene3D" id="1.20.1280.50">
    <property type="match status" value="1"/>
</dbReference>
<reference evidence="2 3" key="1">
    <citation type="journal article" date="2023" name="Hortic Res">
        <title>Pangenome of water caltrop reveals structural variations and asymmetric subgenome divergence after allopolyploidization.</title>
        <authorList>
            <person name="Zhang X."/>
            <person name="Chen Y."/>
            <person name="Wang L."/>
            <person name="Yuan Y."/>
            <person name="Fang M."/>
            <person name="Shi L."/>
            <person name="Lu R."/>
            <person name="Comes H.P."/>
            <person name="Ma Y."/>
            <person name="Chen Y."/>
            <person name="Huang G."/>
            <person name="Zhou Y."/>
            <person name="Zheng Z."/>
            <person name="Qiu Y."/>
        </authorList>
    </citation>
    <scope>NUCLEOTIDE SEQUENCE [LARGE SCALE GENOMIC DNA]</scope>
    <source>
        <tissue evidence="2">Roots</tissue>
    </source>
</reference>
<dbReference type="SUPFAM" id="SSF81383">
    <property type="entry name" value="F-box domain"/>
    <property type="match status" value="1"/>
</dbReference>
<dbReference type="InterPro" id="IPR013187">
    <property type="entry name" value="F-box-assoc_dom_typ3"/>
</dbReference>
<dbReference type="InterPro" id="IPR036047">
    <property type="entry name" value="F-box-like_dom_sf"/>
</dbReference>
<dbReference type="NCBIfam" id="TIGR01640">
    <property type="entry name" value="F_box_assoc_1"/>
    <property type="match status" value="1"/>
</dbReference>
<gene>
    <name evidence="2" type="ORF">SAY87_008171</name>
</gene>
<dbReference type="Pfam" id="PF12937">
    <property type="entry name" value="F-box-like"/>
    <property type="match status" value="1"/>
</dbReference>
<dbReference type="Pfam" id="PF08268">
    <property type="entry name" value="FBA_3"/>
    <property type="match status" value="1"/>
</dbReference>
<evidence type="ECO:0000313" key="3">
    <source>
        <dbReference type="Proteomes" id="UP001345219"/>
    </source>
</evidence>
<feature type="domain" description="F-box" evidence="1">
    <location>
        <begin position="28"/>
        <end position="78"/>
    </location>
</feature>
<dbReference type="InterPro" id="IPR001810">
    <property type="entry name" value="F-box_dom"/>
</dbReference>
<accession>A0AAN7KJV7</accession>
<protein>
    <recommendedName>
        <fullName evidence="1">F-box domain-containing protein</fullName>
    </recommendedName>
</protein>
<dbReference type="PANTHER" id="PTHR31672:SF13">
    <property type="entry name" value="F-BOX PROTEIN CPR30-LIKE"/>
    <property type="match status" value="1"/>
</dbReference>
<name>A0AAN7KJV7_9MYRT</name>
<dbReference type="InterPro" id="IPR050796">
    <property type="entry name" value="SCF_F-box_component"/>
</dbReference>
<dbReference type="AlphaFoldDB" id="A0AAN7KJV7"/>
<dbReference type="Proteomes" id="UP001345219">
    <property type="component" value="Chromosome 7"/>
</dbReference>